<name>A0A060C8Y4_9LACO</name>
<reference evidence="1" key="1">
    <citation type="journal article" date="2013" name="Environ. Microbiol.">
        <title>Seasonally variable intestinal metagenomes of the red palm weevil (Rhynchophorus ferrugineus).</title>
        <authorList>
            <person name="Jia S."/>
            <person name="Zhang X."/>
            <person name="Zhang G."/>
            <person name="Yin A."/>
            <person name="Zhang S."/>
            <person name="Li F."/>
            <person name="Wang L."/>
            <person name="Zhao D."/>
            <person name="Yun Q."/>
            <person name="Tala"/>
            <person name="Wang J."/>
            <person name="Sun G."/>
            <person name="Baabdullah M."/>
            <person name="Yu X."/>
            <person name="Hu S."/>
            <person name="Al-Mssallem I.S."/>
            <person name="Yu J."/>
        </authorList>
    </citation>
    <scope>NUCLEOTIDE SEQUENCE</scope>
</reference>
<proteinExistence type="predicted"/>
<evidence type="ECO:0000313" key="1">
    <source>
        <dbReference type="EMBL" id="AIA93123.1"/>
    </source>
</evidence>
<feature type="non-terminal residue" evidence="1">
    <location>
        <position position="1"/>
    </location>
</feature>
<organism evidence="1">
    <name type="scientific">uncultured Lactobacillus sp</name>
    <dbReference type="NCBI Taxonomy" id="153152"/>
    <lineage>
        <taxon>Bacteria</taxon>
        <taxon>Bacillati</taxon>
        <taxon>Bacillota</taxon>
        <taxon>Bacilli</taxon>
        <taxon>Lactobacillales</taxon>
        <taxon>Lactobacillaceae</taxon>
        <taxon>Lactobacillus</taxon>
        <taxon>environmental samples</taxon>
    </lineage>
</organism>
<protein>
    <submittedName>
        <fullName evidence="1">CAZy families GT35 protein</fullName>
    </submittedName>
</protein>
<dbReference type="AlphaFoldDB" id="A0A060C8Y4"/>
<dbReference type="Gene3D" id="3.40.50.2000">
    <property type="entry name" value="Glycogen Phosphorylase B"/>
    <property type="match status" value="1"/>
</dbReference>
<dbReference type="EMBL" id="KF125790">
    <property type="protein sequence ID" value="AIA93123.1"/>
    <property type="molecule type" value="Genomic_DNA"/>
</dbReference>
<accession>A0A060C8Y4</accession>
<sequence length="66" mass="7798">RLWSAEIPEEAESQYPTIEDTAADRRYYSCSYPDDSNESGRRLTVKQEYFLFCWNSKYCASLQKIS</sequence>